<organism evidence="2">
    <name type="scientific">Petromyces alliaceus</name>
    <name type="common">Aspergillus alliaceus</name>
    <dbReference type="NCBI Taxonomy" id="209559"/>
    <lineage>
        <taxon>Eukaryota</taxon>
        <taxon>Fungi</taxon>
        <taxon>Dikarya</taxon>
        <taxon>Ascomycota</taxon>
        <taxon>Pezizomycotina</taxon>
        <taxon>Eurotiomycetes</taxon>
        <taxon>Eurotiomycetidae</taxon>
        <taxon>Eurotiales</taxon>
        <taxon>Aspergillaceae</taxon>
        <taxon>Aspergillus</taxon>
        <taxon>Aspergillus subgen. Circumdati</taxon>
    </lineage>
</organism>
<protein>
    <submittedName>
        <fullName evidence="2">Uncharacterized protein</fullName>
    </submittedName>
</protein>
<evidence type="ECO:0000313" key="2">
    <source>
        <dbReference type="EMBL" id="KAE8391050.1"/>
    </source>
</evidence>
<reference evidence="2" key="1">
    <citation type="submission" date="2019-04" db="EMBL/GenBank/DDBJ databases">
        <title>Friends and foes A comparative genomics studyof 23 Aspergillus species from section Flavi.</title>
        <authorList>
            <consortium name="DOE Joint Genome Institute"/>
            <person name="Kjaerbolling I."/>
            <person name="Vesth T."/>
            <person name="Frisvad J.C."/>
            <person name="Nybo J.L."/>
            <person name="Theobald S."/>
            <person name="Kildgaard S."/>
            <person name="Isbrandt T."/>
            <person name="Kuo A."/>
            <person name="Sato A."/>
            <person name="Lyhne E.K."/>
            <person name="Kogle M.E."/>
            <person name="Wiebenga A."/>
            <person name="Kun R.S."/>
            <person name="Lubbers R.J."/>
            <person name="Makela M.R."/>
            <person name="Barry K."/>
            <person name="Chovatia M."/>
            <person name="Clum A."/>
            <person name="Daum C."/>
            <person name="Haridas S."/>
            <person name="He G."/>
            <person name="LaButti K."/>
            <person name="Lipzen A."/>
            <person name="Mondo S."/>
            <person name="Riley R."/>
            <person name="Salamov A."/>
            <person name="Simmons B.A."/>
            <person name="Magnuson J.K."/>
            <person name="Henrissat B."/>
            <person name="Mortensen U.H."/>
            <person name="Larsen T.O."/>
            <person name="Devries R.P."/>
            <person name="Grigoriev I.V."/>
            <person name="Machida M."/>
            <person name="Baker S.E."/>
            <person name="Andersen M.R."/>
        </authorList>
    </citation>
    <scope>NUCLEOTIDE SEQUENCE [LARGE SCALE GENOMIC DNA]</scope>
    <source>
        <strain evidence="2">IBT 14317</strain>
    </source>
</reference>
<evidence type="ECO:0000256" key="1">
    <source>
        <dbReference type="SAM" id="Phobius"/>
    </source>
</evidence>
<gene>
    <name evidence="2" type="ORF">BDV23DRAFT_153983</name>
</gene>
<dbReference type="EMBL" id="ML735249">
    <property type="protein sequence ID" value="KAE8391050.1"/>
    <property type="molecule type" value="Genomic_DNA"/>
</dbReference>
<name>A0A5N7CA83_PETAA</name>
<accession>A0A5N7CA83</accession>
<sequence length="91" mass="9736">MGGVGLQTGPGIGSPARKILTFSGLRAILVSTYTNHLFSIDLPSFAIGGALYCTILWLFSTVCPAAWILGCVDGKFIPIRVLGSLWMDQDF</sequence>
<keyword evidence="1" id="KW-1133">Transmembrane helix</keyword>
<dbReference type="Proteomes" id="UP000326877">
    <property type="component" value="Unassembled WGS sequence"/>
</dbReference>
<dbReference type="AlphaFoldDB" id="A0A5N7CA83"/>
<proteinExistence type="predicted"/>
<feature type="transmembrane region" description="Helical" evidence="1">
    <location>
        <begin position="45"/>
        <end position="70"/>
    </location>
</feature>
<keyword evidence="1" id="KW-0472">Membrane</keyword>
<keyword evidence="1" id="KW-0812">Transmembrane</keyword>